<dbReference type="SUPFAM" id="SSF101936">
    <property type="entry name" value="DNA-binding pseudobarrel domain"/>
    <property type="match status" value="2"/>
</dbReference>
<name>A0AAN7PNJ5_9MYRT</name>
<accession>A0AAN7PNJ5</accession>
<evidence type="ECO:0000313" key="11">
    <source>
        <dbReference type="Proteomes" id="UP001345219"/>
    </source>
</evidence>
<keyword evidence="2" id="KW-0677">Repeat</keyword>
<dbReference type="EMBL" id="JAXIOK010000017">
    <property type="protein sequence ID" value="KAK4751448.1"/>
    <property type="molecule type" value="Genomic_DNA"/>
</dbReference>
<dbReference type="GO" id="GO:0005634">
    <property type="term" value="C:nucleus"/>
    <property type="evidence" value="ECO:0007669"/>
    <property type="project" value="UniProtKB-SubCell"/>
</dbReference>
<evidence type="ECO:0000256" key="7">
    <source>
        <dbReference type="SAM" id="MobiDB-lite"/>
    </source>
</evidence>
<feature type="compositionally biased region" description="Basic and acidic residues" evidence="7">
    <location>
        <begin position="117"/>
        <end position="129"/>
    </location>
</feature>
<feature type="domain" description="TF-B3" evidence="8">
    <location>
        <begin position="144"/>
        <end position="243"/>
    </location>
</feature>
<dbReference type="GO" id="GO:0003677">
    <property type="term" value="F:DNA binding"/>
    <property type="evidence" value="ECO:0007669"/>
    <property type="project" value="UniProtKB-KW"/>
</dbReference>
<evidence type="ECO:0000256" key="6">
    <source>
        <dbReference type="ARBA" id="ARBA00023242"/>
    </source>
</evidence>
<organism evidence="9 11">
    <name type="scientific">Trapa incisa</name>
    <dbReference type="NCBI Taxonomy" id="236973"/>
    <lineage>
        <taxon>Eukaryota</taxon>
        <taxon>Viridiplantae</taxon>
        <taxon>Streptophyta</taxon>
        <taxon>Embryophyta</taxon>
        <taxon>Tracheophyta</taxon>
        <taxon>Spermatophyta</taxon>
        <taxon>Magnoliopsida</taxon>
        <taxon>eudicotyledons</taxon>
        <taxon>Gunneridae</taxon>
        <taxon>Pentapetalae</taxon>
        <taxon>rosids</taxon>
        <taxon>malvids</taxon>
        <taxon>Myrtales</taxon>
        <taxon>Lythraceae</taxon>
        <taxon>Trapa</taxon>
    </lineage>
</organism>
<dbReference type="InterPro" id="IPR003340">
    <property type="entry name" value="B3_DNA-bd"/>
</dbReference>
<reference evidence="9 11" key="1">
    <citation type="journal article" date="2023" name="Hortic Res">
        <title>Pangenome of water caltrop reveals structural variations and asymmetric subgenome divergence after allopolyploidization.</title>
        <authorList>
            <person name="Zhang X."/>
            <person name="Chen Y."/>
            <person name="Wang L."/>
            <person name="Yuan Y."/>
            <person name="Fang M."/>
            <person name="Shi L."/>
            <person name="Lu R."/>
            <person name="Comes H.P."/>
            <person name="Ma Y."/>
            <person name="Chen Y."/>
            <person name="Huang G."/>
            <person name="Zhou Y."/>
            <person name="Zheng Z."/>
            <person name="Qiu Y."/>
        </authorList>
    </citation>
    <scope>NUCLEOTIDE SEQUENCE [LARGE SCALE GENOMIC DNA]</scope>
    <source>
        <tissue evidence="9">Roots</tissue>
    </source>
</reference>
<dbReference type="CDD" id="cd10017">
    <property type="entry name" value="B3_DNA"/>
    <property type="match status" value="2"/>
</dbReference>
<evidence type="ECO:0000256" key="5">
    <source>
        <dbReference type="ARBA" id="ARBA00023163"/>
    </source>
</evidence>
<evidence type="ECO:0000256" key="1">
    <source>
        <dbReference type="ARBA" id="ARBA00004123"/>
    </source>
</evidence>
<feature type="domain" description="TF-B3" evidence="8">
    <location>
        <begin position="7"/>
        <end position="100"/>
    </location>
</feature>
<dbReference type="InterPro" id="IPR039218">
    <property type="entry name" value="REM_fam"/>
</dbReference>
<dbReference type="Pfam" id="PF02362">
    <property type="entry name" value="B3"/>
    <property type="match status" value="2"/>
</dbReference>
<proteinExistence type="predicted"/>
<keyword evidence="5" id="KW-0804">Transcription</keyword>
<comment type="subcellular location">
    <subcellularLocation>
        <location evidence="1">Nucleus</location>
    </subcellularLocation>
</comment>
<keyword evidence="4" id="KW-0238">DNA-binding</keyword>
<feature type="region of interest" description="Disordered" evidence="7">
    <location>
        <begin position="117"/>
        <end position="142"/>
    </location>
</feature>
<dbReference type="InterPro" id="IPR015300">
    <property type="entry name" value="DNA-bd_pseudobarrel_sf"/>
</dbReference>
<evidence type="ECO:0000313" key="9">
    <source>
        <dbReference type="EMBL" id="KAK4751444.1"/>
    </source>
</evidence>
<dbReference type="Gene3D" id="2.40.330.10">
    <property type="entry name" value="DNA-binding pseudobarrel domain"/>
    <property type="match status" value="2"/>
</dbReference>
<evidence type="ECO:0000256" key="4">
    <source>
        <dbReference type="ARBA" id="ARBA00023125"/>
    </source>
</evidence>
<dbReference type="PROSITE" id="PS50863">
    <property type="entry name" value="B3"/>
    <property type="match status" value="2"/>
</dbReference>
<keyword evidence="6" id="KW-0539">Nucleus</keyword>
<dbReference type="SMART" id="SM01019">
    <property type="entry name" value="B3"/>
    <property type="match status" value="2"/>
</dbReference>
<evidence type="ECO:0000259" key="8">
    <source>
        <dbReference type="PROSITE" id="PS50863"/>
    </source>
</evidence>
<evidence type="ECO:0000256" key="3">
    <source>
        <dbReference type="ARBA" id="ARBA00023015"/>
    </source>
</evidence>
<reference evidence="9" key="2">
    <citation type="submission" date="2023-11" db="EMBL/GenBank/DDBJ databases">
        <authorList>
            <person name="Zhang X."/>
        </authorList>
    </citation>
    <scope>NUCLEOTIDE SEQUENCE</scope>
    <source>
        <tissue evidence="9">Roots</tissue>
    </source>
</reference>
<keyword evidence="3" id="KW-0805">Transcription regulation</keyword>
<protein>
    <recommendedName>
        <fullName evidence="8">TF-B3 domain-containing protein</fullName>
    </recommendedName>
</protein>
<keyword evidence="11" id="KW-1185">Reference proteome</keyword>
<dbReference type="EMBL" id="JAXIOK010000017">
    <property type="protein sequence ID" value="KAK4751444.1"/>
    <property type="molecule type" value="Genomic_DNA"/>
</dbReference>
<sequence>MKISDALEFFKFFLEIQSHEQLRIPRAYHKHIRVSLPQVFHLSDLRGGIWNVSLIKLDDELYFAHGWPKFVRDHSLETGDLLIFSCVNELRFKVHIFSRAGCTKGFIGYSVAPKEEGESKKRKEDDSGHMPDMVGGRTSNQNPRFTVTINKSNIRLNCLTIPMKFARRNNLLDKGSVVLRDSFGTKWPVVLKHRDHPSLFIMNQGWHDFSTDNDLKVGDICVFELLMDEVEASKFSLAVHINNLP</sequence>
<evidence type="ECO:0000256" key="2">
    <source>
        <dbReference type="ARBA" id="ARBA00022737"/>
    </source>
</evidence>
<dbReference type="PANTHER" id="PTHR31674">
    <property type="entry name" value="B3 DOMAIN-CONTAINING PROTEIN REM-LIKE 3-RELATED"/>
    <property type="match status" value="1"/>
</dbReference>
<dbReference type="Proteomes" id="UP001345219">
    <property type="component" value="Chromosome 4"/>
</dbReference>
<gene>
    <name evidence="9" type="ORF">SAY87_004926</name>
    <name evidence="10" type="ORF">SAY87_004930</name>
</gene>
<evidence type="ECO:0000313" key="10">
    <source>
        <dbReference type="EMBL" id="KAK4751448.1"/>
    </source>
</evidence>
<comment type="caution">
    <text evidence="9">The sequence shown here is derived from an EMBL/GenBank/DDBJ whole genome shotgun (WGS) entry which is preliminary data.</text>
</comment>
<dbReference type="AlphaFoldDB" id="A0AAN7PNJ5"/>
<dbReference type="PANTHER" id="PTHR31674:SF62">
    <property type="entry name" value="B3 DOMAIN-CONTAINING PROTEIN REM14-RELATED"/>
    <property type="match status" value="1"/>
</dbReference>